<dbReference type="OrthoDB" id="409136at2759"/>
<feature type="region of interest" description="Disordered" evidence="9">
    <location>
        <begin position="360"/>
        <end position="385"/>
    </location>
</feature>
<evidence type="ECO:0000256" key="6">
    <source>
        <dbReference type="ARBA" id="ARBA00047388"/>
    </source>
</evidence>
<evidence type="ECO:0000256" key="7">
    <source>
        <dbReference type="ARBA" id="ARBA00047804"/>
    </source>
</evidence>
<evidence type="ECO:0000256" key="1">
    <source>
        <dbReference type="ARBA" id="ARBA00012612"/>
    </source>
</evidence>
<evidence type="ECO:0000256" key="3">
    <source>
        <dbReference type="ARBA" id="ARBA00023002"/>
    </source>
</evidence>
<dbReference type="Pfam" id="PF13905">
    <property type="entry name" value="Thioredoxin_8"/>
    <property type="match status" value="1"/>
</dbReference>
<comment type="catalytic activity">
    <reaction evidence="7">
        <text>[protein]-dithiol + NADP(+) = [protein]-disulfide + NADPH + H(+)</text>
        <dbReference type="Rhea" id="RHEA:18753"/>
        <dbReference type="Rhea" id="RHEA-COMP:10593"/>
        <dbReference type="Rhea" id="RHEA-COMP:10594"/>
        <dbReference type="ChEBI" id="CHEBI:15378"/>
        <dbReference type="ChEBI" id="CHEBI:29950"/>
        <dbReference type="ChEBI" id="CHEBI:50058"/>
        <dbReference type="ChEBI" id="CHEBI:57783"/>
        <dbReference type="ChEBI" id="CHEBI:58349"/>
        <dbReference type="EC" id="1.8.1.8"/>
    </reaction>
</comment>
<keyword evidence="3" id="KW-0560">Oxidoreductase</keyword>
<dbReference type="Gene3D" id="3.40.30.10">
    <property type="entry name" value="Glutaredoxin"/>
    <property type="match status" value="1"/>
</dbReference>
<evidence type="ECO:0000313" key="11">
    <source>
        <dbReference type="EMBL" id="EFO90822.1"/>
    </source>
</evidence>
<dbReference type="STRING" id="31234.E3M3U3"/>
<dbReference type="InterPro" id="IPR013766">
    <property type="entry name" value="Thioredoxin_domain"/>
</dbReference>
<dbReference type="EMBL" id="DS268423">
    <property type="protein sequence ID" value="EFO90822.1"/>
    <property type="molecule type" value="Genomic_DNA"/>
</dbReference>
<reference evidence="11" key="1">
    <citation type="submission" date="2007-07" db="EMBL/GenBank/DDBJ databases">
        <title>PCAP assembly of the Caenorhabditis remanei genome.</title>
        <authorList>
            <consortium name="The Caenorhabditis remanei Sequencing Consortium"/>
            <person name="Wilson R.K."/>
        </authorList>
    </citation>
    <scope>NUCLEOTIDE SEQUENCE [LARGE SCALE GENOMIC DNA]</scope>
    <source>
        <strain evidence="11">PB4641</strain>
    </source>
</reference>
<dbReference type="PANTHER" id="PTHR13871">
    <property type="entry name" value="THIOREDOXIN"/>
    <property type="match status" value="1"/>
</dbReference>
<keyword evidence="4" id="KW-0520">NAD</keyword>
<keyword evidence="8" id="KW-0175">Coiled coil</keyword>
<organism evidence="12">
    <name type="scientific">Caenorhabditis remanei</name>
    <name type="common">Caenorhabditis vulgaris</name>
    <dbReference type="NCBI Taxonomy" id="31234"/>
    <lineage>
        <taxon>Eukaryota</taxon>
        <taxon>Metazoa</taxon>
        <taxon>Ecdysozoa</taxon>
        <taxon>Nematoda</taxon>
        <taxon>Chromadorea</taxon>
        <taxon>Rhabditida</taxon>
        <taxon>Rhabditina</taxon>
        <taxon>Rhabditomorpha</taxon>
        <taxon>Rhabditoidea</taxon>
        <taxon>Rhabditidae</taxon>
        <taxon>Peloderinae</taxon>
        <taxon>Caenorhabditis</taxon>
    </lineage>
</organism>
<name>E3M3U3_CAERE</name>
<protein>
    <recommendedName>
        <fullName evidence="1">protein-disulfide reductase</fullName>
        <ecNumber evidence="1">1.8.1.8</ecNumber>
    </recommendedName>
</protein>
<dbReference type="PANTHER" id="PTHR13871:SF96">
    <property type="entry name" value="THIOREDOXIN DOMAIN-CONTAINING PROTEIN"/>
    <property type="match status" value="1"/>
</dbReference>
<dbReference type="SUPFAM" id="SSF52833">
    <property type="entry name" value="Thioredoxin-like"/>
    <property type="match status" value="1"/>
</dbReference>
<dbReference type="CTD" id="9821121"/>
<dbReference type="AlphaFoldDB" id="E3M3U3"/>
<evidence type="ECO:0000256" key="9">
    <source>
        <dbReference type="SAM" id="MobiDB-lite"/>
    </source>
</evidence>
<dbReference type="GO" id="GO:0047134">
    <property type="term" value="F:protein-disulfide reductase [NAD(P)H] activity"/>
    <property type="evidence" value="ECO:0007669"/>
    <property type="project" value="UniProtKB-EC"/>
</dbReference>
<dbReference type="EC" id="1.8.1.8" evidence="1"/>
<comment type="catalytic activity">
    <reaction evidence="6">
        <text>[protein]-dithiol + NAD(+) = [protein]-disulfide + NADH + H(+)</text>
        <dbReference type="Rhea" id="RHEA:18749"/>
        <dbReference type="Rhea" id="RHEA-COMP:10593"/>
        <dbReference type="Rhea" id="RHEA-COMP:10594"/>
        <dbReference type="ChEBI" id="CHEBI:15378"/>
        <dbReference type="ChEBI" id="CHEBI:29950"/>
        <dbReference type="ChEBI" id="CHEBI:50058"/>
        <dbReference type="ChEBI" id="CHEBI:57540"/>
        <dbReference type="ChEBI" id="CHEBI:57945"/>
        <dbReference type="EC" id="1.8.1.8"/>
    </reaction>
</comment>
<gene>
    <name evidence="11" type="ORF">CRE_08173</name>
</gene>
<proteinExistence type="inferred from homology"/>
<dbReference type="InterPro" id="IPR012336">
    <property type="entry name" value="Thioredoxin-like_fold"/>
</dbReference>
<dbReference type="InterPro" id="IPR052259">
    <property type="entry name" value="Nucleoredoxin-like"/>
</dbReference>
<evidence type="ECO:0000256" key="2">
    <source>
        <dbReference type="ARBA" id="ARBA00022737"/>
    </source>
</evidence>
<dbReference type="Proteomes" id="UP000008281">
    <property type="component" value="Unassembled WGS sequence"/>
</dbReference>
<sequence>MNETNRSTRIVELFPNGHDPAVNTNDPNVVQFSVIPGIQEEIIGFIRKKLLNSIQLQQFIVEREIEFNEKYIGLLTEHNSSRYNNHNDLEEECQLNLRSEERETQLETSRNRLNGLRTQLQNLGRREQKACDYLSQPVAQFSVFGCPDSETNRYKIKNKSWIFSVNNSISLQKIQLICEKLTEVEVEMEATFWSKEVYCLLEKLNEEEQSVAIGVIIDMADWASSVRTHLVTLLCYLLEKEDVADTVTKCFEEFIEKDNEIETVMAITRVMVSIFLHLNASGNDKQEKFGLVILKWIIELCDSSELNPSHLMVLIKTIESIGSKLESVSKEKFKEVSTRIESKIHILKRSQQLRARRVLKMESPPASSSPFPEPPIPSSSSLPIPELSSTLSSARVSIRNLTIIEHMDGYDENSVNEVLAKQERERLEKEIRQRVEAEYREKEAKRIAEEEEAKRNLERMKLESRKRQEKEAEEVRKLQKSEYRRKNPCTYMKNLQVYMHTRPNEAFNEKVFDGRIMGFYFSGAWCPACLWFTPILRNFYSKVEEDFEILFISSDNTEQQMKLFQQQYHGNWFHLPYKSELANHFASTMMKHIPTLVIMKPNGVILNRDACQEIQNCQNPKELVNYWKNC</sequence>
<dbReference type="HOGENOM" id="CLU_434297_0_0_1"/>
<dbReference type="InterPro" id="IPR036249">
    <property type="entry name" value="Thioredoxin-like_sf"/>
</dbReference>
<evidence type="ECO:0000256" key="5">
    <source>
        <dbReference type="ARBA" id="ARBA00025782"/>
    </source>
</evidence>
<feature type="coiled-coil region" evidence="8">
    <location>
        <begin position="420"/>
        <end position="470"/>
    </location>
</feature>
<dbReference type="GeneID" id="9821121"/>
<dbReference type="eggNOG" id="KOG2501">
    <property type="taxonomic scope" value="Eukaryota"/>
</dbReference>
<keyword evidence="2" id="KW-0677">Repeat</keyword>
<dbReference type="OMA" id="WICSINN"/>
<evidence type="ECO:0000313" key="12">
    <source>
        <dbReference type="Proteomes" id="UP000008281"/>
    </source>
</evidence>
<dbReference type="RefSeq" id="XP_003109457.2">
    <property type="nucleotide sequence ID" value="XM_003109409.2"/>
</dbReference>
<feature type="domain" description="Thioredoxin" evidence="10">
    <location>
        <begin position="461"/>
        <end position="630"/>
    </location>
</feature>
<dbReference type="PROSITE" id="PS51352">
    <property type="entry name" value="THIOREDOXIN_2"/>
    <property type="match status" value="1"/>
</dbReference>
<dbReference type="InParanoid" id="E3M3U3"/>
<evidence type="ECO:0000256" key="4">
    <source>
        <dbReference type="ARBA" id="ARBA00023027"/>
    </source>
</evidence>
<evidence type="ECO:0000259" key="10">
    <source>
        <dbReference type="PROSITE" id="PS51352"/>
    </source>
</evidence>
<evidence type="ECO:0000256" key="8">
    <source>
        <dbReference type="SAM" id="Coils"/>
    </source>
</evidence>
<accession>E3M3U3</accession>
<dbReference type="FunCoup" id="E3M3U3">
    <property type="interactions" value="255"/>
</dbReference>
<keyword evidence="12" id="KW-1185">Reference proteome</keyword>
<comment type="similarity">
    <text evidence="5">Belongs to the nucleoredoxin family.</text>
</comment>
<dbReference type="KEGG" id="crq:GCK72_000567"/>